<dbReference type="EMBL" id="WIWJ01000006">
    <property type="protein sequence ID" value="MQT46137.1"/>
    <property type="molecule type" value="Genomic_DNA"/>
</dbReference>
<dbReference type="InterPro" id="IPR022385">
    <property type="entry name" value="Rhs_assc_core"/>
</dbReference>
<organism evidence="1 2">
    <name type="scientific">Pseudomonas helleri</name>
    <dbReference type="NCBI Taxonomy" id="1608996"/>
    <lineage>
        <taxon>Bacteria</taxon>
        <taxon>Pseudomonadati</taxon>
        <taxon>Pseudomonadota</taxon>
        <taxon>Gammaproteobacteria</taxon>
        <taxon>Pseudomonadales</taxon>
        <taxon>Pseudomonadaceae</taxon>
        <taxon>Pseudomonas</taxon>
    </lineage>
</organism>
<dbReference type="NCBIfam" id="TIGR03696">
    <property type="entry name" value="Rhs_assc_core"/>
    <property type="match status" value="1"/>
</dbReference>
<comment type="caution">
    <text evidence="1">The sequence shown here is derived from an EMBL/GenBank/DDBJ whole genome shotgun (WGS) entry which is preliminary data.</text>
</comment>
<dbReference type="Gene3D" id="2.180.10.10">
    <property type="entry name" value="RHS repeat-associated core"/>
    <property type="match status" value="1"/>
</dbReference>
<dbReference type="Proteomes" id="UP000441404">
    <property type="component" value="Unassembled WGS sequence"/>
</dbReference>
<dbReference type="AlphaFoldDB" id="A0A7X1W6N4"/>
<dbReference type="SUPFAM" id="SSF56399">
    <property type="entry name" value="ADP-ribosylation"/>
    <property type="match status" value="1"/>
</dbReference>
<gene>
    <name evidence="1" type="ORF">GHO40_05205</name>
</gene>
<reference evidence="1 2" key="1">
    <citation type="submission" date="2019-10" db="EMBL/GenBank/DDBJ databases">
        <title>Evaluation of single-gene subtyping targets for Pseudomonas.</title>
        <authorList>
            <person name="Reichler S.J."/>
            <person name="Orsi R.H."/>
            <person name="Wiedmann M."/>
            <person name="Martin N.H."/>
            <person name="Murphy S.I."/>
        </authorList>
    </citation>
    <scope>NUCLEOTIDE SEQUENCE [LARGE SCALE GENOMIC DNA]</scope>
    <source>
        <strain evidence="1 2">FSL R10-3257</strain>
    </source>
</reference>
<evidence type="ECO:0008006" key="3">
    <source>
        <dbReference type="Google" id="ProtNLM"/>
    </source>
</evidence>
<protein>
    <recommendedName>
        <fullName evidence="3">RHS repeat-associated core domain-containing protein</fullName>
    </recommendedName>
</protein>
<evidence type="ECO:0000313" key="2">
    <source>
        <dbReference type="Proteomes" id="UP000441404"/>
    </source>
</evidence>
<dbReference type="RefSeq" id="WP_053225284.1">
    <property type="nucleotide sequence ID" value="NZ_JYLD01000014.1"/>
</dbReference>
<evidence type="ECO:0000313" key="1">
    <source>
        <dbReference type="EMBL" id="MQT46137.1"/>
    </source>
</evidence>
<proteinExistence type="predicted"/>
<name>A0A7X1W6N4_9PSED</name>
<sequence length="366" mass="39945">MPTVLYAYDPLDRLIQTAGIRRFYNSSRMTTEIQGAVQRSVFQVGDHVLAEGGAGGSNLLATDLQRSVLHTVNPDKTQSMAYNVYGHRPAESGVASVLGFNGERADPVTGHYLLGNGYRAFNPVLMRFNSPDSWSPFGNGGINCYGYCGGDSINRRDDSGHAVFFLSGKGAASSAGFFSWLLSKRSSKSSAKYAARFGAAVNKETVEFFRISELEPGIFAAYDRRATGELRLTLHGHGNVGYIVNDAGQGLTASYLARLVKKKGYNEHTTSRIWSCYSGAGDAGSLAQAYADITQQSVKGMEVKLAATFGPKQIMEAFHSKEIILNIRDRVRVEKKYTALKSAEQFESNESAFPGYRSRVFTPSVR</sequence>
<accession>A0A7X1W6N4</accession>